<sequence>MDSSRNGTCGRRMWVIHTLGVSSTLIHIATRFGTSQDITQRSTAQRNKKGRPAEAGLPARIFGAESLHNNIVVTVSLSNARST</sequence>
<reference evidence="1 2" key="1">
    <citation type="submission" date="2007-04" db="EMBL/GenBank/DDBJ databases">
        <authorList>
            <person name="Fulton L."/>
            <person name="Clifton S."/>
            <person name="Fulton B."/>
            <person name="Xu J."/>
            <person name="Minx P."/>
            <person name="Pepin K.H."/>
            <person name="Johnson M."/>
            <person name="Thiruvilangam P."/>
            <person name="Bhonagiri V."/>
            <person name="Nash W.E."/>
            <person name="Mardis E.R."/>
            <person name="Wilson R.K."/>
        </authorList>
    </citation>
    <scope>NUCLEOTIDE SEQUENCE [LARGE SCALE GENOMIC DNA]</scope>
    <source>
        <strain evidence="1 2">L2-32</strain>
    </source>
</reference>
<dbReference type="Proteomes" id="UP000003773">
    <property type="component" value="Unassembled WGS sequence"/>
</dbReference>
<evidence type="ECO:0000313" key="1">
    <source>
        <dbReference type="EMBL" id="EDN83419.1"/>
    </source>
</evidence>
<name>A7A3D6_BIFAD</name>
<proteinExistence type="predicted"/>
<accession>A7A3D6</accession>
<dbReference type="HOGENOM" id="CLU_2535826_0_0_11"/>
<evidence type="ECO:0000313" key="2">
    <source>
        <dbReference type="Proteomes" id="UP000003773"/>
    </source>
</evidence>
<gene>
    <name evidence="1" type="ORF">BIFADO_00326</name>
</gene>
<protein>
    <submittedName>
        <fullName evidence="1">Uncharacterized protein</fullName>
    </submittedName>
</protein>
<organism evidence="1 2">
    <name type="scientific">Bifidobacterium adolescentis L2-32</name>
    <dbReference type="NCBI Taxonomy" id="411481"/>
    <lineage>
        <taxon>Bacteria</taxon>
        <taxon>Bacillati</taxon>
        <taxon>Actinomycetota</taxon>
        <taxon>Actinomycetes</taxon>
        <taxon>Bifidobacteriales</taxon>
        <taxon>Bifidobacteriaceae</taxon>
        <taxon>Bifidobacterium</taxon>
    </lineage>
</organism>
<reference evidence="1 2" key="2">
    <citation type="submission" date="2007-05" db="EMBL/GenBank/DDBJ databases">
        <title>Draft genome sequence of Bifidobacterium adolescentis (L2-32).</title>
        <authorList>
            <person name="Sudarsanam P."/>
            <person name="Ley R."/>
            <person name="Guruge J."/>
            <person name="Turnbaugh P.J."/>
            <person name="Mahowald M."/>
            <person name="Liep D."/>
            <person name="Gordon J."/>
        </authorList>
    </citation>
    <scope>NUCLEOTIDE SEQUENCE [LARGE SCALE GENOMIC DNA]</scope>
    <source>
        <strain evidence="1 2">L2-32</strain>
    </source>
</reference>
<comment type="caution">
    <text evidence="1">The sequence shown here is derived from an EMBL/GenBank/DDBJ whole genome shotgun (WGS) entry which is preliminary data.</text>
</comment>
<dbReference type="AlphaFoldDB" id="A7A3D6"/>
<dbReference type="EMBL" id="AAXD02000018">
    <property type="protein sequence ID" value="EDN83419.1"/>
    <property type="molecule type" value="Genomic_DNA"/>
</dbReference>